<gene>
    <name evidence="2" type="ORF">E4U43_006634</name>
</gene>
<comment type="caution">
    <text evidence="2">The sequence shown here is derived from an EMBL/GenBank/DDBJ whole genome shotgun (WGS) entry which is preliminary data.</text>
</comment>
<feature type="compositionally biased region" description="Polar residues" evidence="1">
    <location>
        <begin position="98"/>
        <end position="122"/>
    </location>
</feature>
<accession>A0A9P7N0S6</accession>
<dbReference type="AlphaFoldDB" id="A0A9P7N0S6"/>
<dbReference type="EMBL" id="SRPW01004631">
    <property type="protein sequence ID" value="KAG5981262.1"/>
    <property type="molecule type" value="Genomic_DNA"/>
</dbReference>
<feature type="region of interest" description="Disordered" evidence="1">
    <location>
        <begin position="203"/>
        <end position="245"/>
    </location>
</feature>
<evidence type="ECO:0000256" key="1">
    <source>
        <dbReference type="SAM" id="MobiDB-lite"/>
    </source>
</evidence>
<dbReference type="OrthoDB" id="1919336at2759"/>
<feature type="region of interest" description="Disordered" evidence="1">
    <location>
        <begin position="1"/>
        <end position="62"/>
    </location>
</feature>
<feature type="compositionally biased region" description="Polar residues" evidence="1">
    <location>
        <begin position="1"/>
        <end position="32"/>
    </location>
</feature>
<evidence type="ECO:0000313" key="2">
    <source>
        <dbReference type="EMBL" id="KAG5981262.1"/>
    </source>
</evidence>
<name>A0A9P7N0S6_9HYPO</name>
<feature type="region of interest" description="Disordered" evidence="1">
    <location>
        <begin position="79"/>
        <end position="146"/>
    </location>
</feature>
<proteinExistence type="predicted"/>
<organism evidence="2 3">
    <name type="scientific">Claviceps pusilla</name>
    <dbReference type="NCBI Taxonomy" id="123648"/>
    <lineage>
        <taxon>Eukaryota</taxon>
        <taxon>Fungi</taxon>
        <taxon>Dikarya</taxon>
        <taxon>Ascomycota</taxon>
        <taxon>Pezizomycotina</taxon>
        <taxon>Sordariomycetes</taxon>
        <taxon>Hypocreomycetidae</taxon>
        <taxon>Hypocreales</taxon>
        <taxon>Clavicipitaceae</taxon>
        <taxon>Claviceps</taxon>
    </lineage>
</organism>
<feature type="compositionally biased region" description="Polar residues" evidence="1">
    <location>
        <begin position="203"/>
        <end position="222"/>
    </location>
</feature>
<feature type="compositionally biased region" description="Low complexity" evidence="1">
    <location>
        <begin position="131"/>
        <end position="144"/>
    </location>
</feature>
<dbReference type="Proteomes" id="UP000748025">
    <property type="component" value="Unassembled WGS sequence"/>
</dbReference>
<reference evidence="2" key="1">
    <citation type="journal article" date="2020" name="bioRxiv">
        <title>Whole genome comparisons of ergot fungi reveals the divergence and evolution of species within the genus Claviceps are the result of varying mechanisms driving genome evolution and host range expansion.</title>
        <authorList>
            <person name="Wyka S.A."/>
            <person name="Mondo S.J."/>
            <person name="Liu M."/>
            <person name="Dettman J."/>
            <person name="Nalam V."/>
            <person name="Broders K.D."/>
        </authorList>
    </citation>
    <scope>NUCLEOTIDE SEQUENCE</scope>
    <source>
        <strain evidence="2">CCC 602</strain>
    </source>
</reference>
<sequence length="266" mass="28388">MASVTGSQYSSAAPTPISAQHSYDDTSLSPRTLQFDKASPTETQNRHSRHPSNMCGRPRTDSIQQHLPSLCDMLDTRQTNRTHSGSAAAASSPDGNPYMSSQRTSLSGRPSLDGISSVSPGRTPSLRHESSSNSTQASGSSVGSFGRTYTDGSLPIHCLLSDRSTDRPSFSERRLNPIMAGGGGAMSRQKPLPLDFTQGPSGYGFQSDSSPFSHMKVEQSSEGDVVMTSDETMPPSEENERARNSLDGMDALLRAGEIVGRGGRRC</sequence>
<evidence type="ECO:0000313" key="3">
    <source>
        <dbReference type="Proteomes" id="UP000748025"/>
    </source>
</evidence>
<keyword evidence="3" id="KW-1185">Reference proteome</keyword>
<protein>
    <submittedName>
        <fullName evidence="2">Uncharacterized protein</fullName>
    </submittedName>
</protein>